<evidence type="ECO:0000313" key="3">
    <source>
        <dbReference type="Proteomes" id="UP000594638"/>
    </source>
</evidence>
<dbReference type="GO" id="GO:0015853">
    <property type="term" value="P:adenine transport"/>
    <property type="evidence" value="ECO:0007669"/>
    <property type="project" value="TreeGrafter"/>
</dbReference>
<keyword evidence="3" id="KW-1185">Reference proteome</keyword>
<keyword evidence="1" id="KW-0813">Transport</keyword>
<dbReference type="GO" id="GO:0015854">
    <property type="term" value="P:guanine transport"/>
    <property type="evidence" value="ECO:0007669"/>
    <property type="project" value="TreeGrafter"/>
</dbReference>
<accession>A0A8S0R0P3</accession>
<evidence type="ECO:0000256" key="1">
    <source>
        <dbReference type="ARBA" id="ARBA00022448"/>
    </source>
</evidence>
<evidence type="ECO:0000313" key="2">
    <source>
        <dbReference type="EMBL" id="CAA2972006.1"/>
    </source>
</evidence>
<dbReference type="Proteomes" id="UP000594638">
    <property type="component" value="Unassembled WGS sequence"/>
</dbReference>
<dbReference type="Gramene" id="OE9A090176T1">
    <property type="protein sequence ID" value="OE9A090176C1"/>
    <property type="gene ID" value="OE9A090176"/>
</dbReference>
<dbReference type="EMBL" id="CACTIH010002034">
    <property type="protein sequence ID" value="CAA2972006.1"/>
    <property type="molecule type" value="Genomic_DNA"/>
</dbReference>
<dbReference type="GO" id="GO:0005886">
    <property type="term" value="C:plasma membrane"/>
    <property type="evidence" value="ECO:0007669"/>
    <property type="project" value="TreeGrafter"/>
</dbReference>
<name>A0A8S0R0P3_OLEEU</name>
<dbReference type="InterPro" id="IPR045018">
    <property type="entry name" value="Azg-like"/>
</dbReference>
<comment type="caution">
    <text evidence="2">The sequence shown here is derived from an EMBL/GenBank/DDBJ whole genome shotgun (WGS) entry which is preliminary data.</text>
</comment>
<dbReference type="AlphaFoldDB" id="A0A8S0R0P3"/>
<proteinExistence type="predicted"/>
<protein>
    <submittedName>
        <fullName evidence="2">Adenine guanine permease AZG2</fullName>
    </submittedName>
</protein>
<reference evidence="2 3" key="1">
    <citation type="submission" date="2019-12" db="EMBL/GenBank/DDBJ databases">
        <authorList>
            <person name="Alioto T."/>
            <person name="Alioto T."/>
            <person name="Gomez Garrido J."/>
        </authorList>
    </citation>
    <scope>NUCLEOTIDE SEQUENCE [LARGE SCALE GENOMIC DNA]</scope>
</reference>
<dbReference type="OrthoDB" id="1920886at2759"/>
<sequence length="109" mass="11912">MGGGFCNTISKPWKRMGKCIDEAVSKSIIGKLFKLEARKGCFSRELSAGTANFLTMAYIITVNATILTDSSGTCLVSDCSVPVNQTASFKSILILRIKWEFKTFTSTMP</sequence>
<organism evidence="2 3">
    <name type="scientific">Olea europaea subsp. europaea</name>
    <dbReference type="NCBI Taxonomy" id="158383"/>
    <lineage>
        <taxon>Eukaryota</taxon>
        <taxon>Viridiplantae</taxon>
        <taxon>Streptophyta</taxon>
        <taxon>Embryophyta</taxon>
        <taxon>Tracheophyta</taxon>
        <taxon>Spermatophyta</taxon>
        <taxon>Magnoliopsida</taxon>
        <taxon>eudicotyledons</taxon>
        <taxon>Gunneridae</taxon>
        <taxon>Pentapetalae</taxon>
        <taxon>asterids</taxon>
        <taxon>lamiids</taxon>
        <taxon>Lamiales</taxon>
        <taxon>Oleaceae</taxon>
        <taxon>Oleeae</taxon>
        <taxon>Olea</taxon>
    </lineage>
</organism>
<dbReference type="PANTHER" id="PTHR43337:SF13">
    <property type="entry name" value="ADENINE_GUANINE PERMEASE AZG2"/>
    <property type="match status" value="1"/>
</dbReference>
<dbReference type="PANTHER" id="PTHR43337">
    <property type="entry name" value="XANTHINE/URACIL PERMEASE C887.17-RELATED"/>
    <property type="match status" value="1"/>
</dbReference>
<dbReference type="GO" id="GO:0005345">
    <property type="term" value="F:purine nucleobase transmembrane transporter activity"/>
    <property type="evidence" value="ECO:0007669"/>
    <property type="project" value="TreeGrafter"/>
</dbReference>
<gene>
    <name evidence="2" type="ORF">OLEA9_A090176</name>
</gene>